<dbReference type="VEuPathDB" id="FungiDB:PHYBLDRAFT_182435"/>
<dbReference type="OrthoDB" id="434092at2759"/>
<evidence type="ECO:0000256" key="1">
    <source>
        <dbReference type="ARBA" id="ARBA00004173"/>
    </source>
</evidence>
<dbReference type="AlphaFoldDB" id="A0A163DDY7"/>
<organism evidence="9 10">
    <name type="scientific">Phycomyces blakesleeanus (strain ATCC 8743b / DSM 1359 / FGSC 10004 / NBRC 33097 / NRRL 1555)</name>
    <dbReference type="NCBI Taxonomy" id="763407"/>
    <lineage>
        <taxon>Eukaryota</taxon>
        <taxon>Fungi</taxon>
        <taxon>Fungi incertae sedis</taxon>
        <taxon>Mucoromycota</taxon>
        <taxon>Mucoromycotina</taxon>
        <taxon>Mucoromycetes</taxon>
        <taxon>Mucorales</taxon>
        <taxon>Phycomycetaceae</taxon>
        <taxon>Phycomyces</taxon>
    </lineage>
</organism>
<evidence type="ECO:0000256" key="5">
    <source>
        <dbReference type="ARBA" id="ARBA00023128"/>
    </source>
</evidence>
<reference evidence="10" key="1">
    <citation type="submission" date="2015-06" db="EMBL/GenBank/DDBJ databases">
        <title>Expansion of signal transduction pathways in fungi by whole-genome duplication.</title>
        <authorList>
            <consortium name="DOE Joint Genome Institute"/>
            <person name="Corrochano L.M."/>
            <person name="Kuo A."/>
            <person name="Marcet-Houben M."/>
            <person name="Polaino S."/>
            <person name="Salamov A."/>
            <person name="Villalobos J.M."/>
            <person name="Alvarez M.I."/>
            <person name="Avalos J."/>
            <person name="Benito E.P."/>
            <person name="Benoit I."/>
            <person name="Burger G."/>
            <person name="Camino L.P."/>
            <person name="Canovas D."/>
            <person name="Cerda-Olmedo E."/>
            <person name="Cheng J.-F."/>
            <person name="Dominguez A."/>
            <person name="Elias M."/>
            <person name="Eslava A.P."/>
            <person name="Glaser F."/>
            <person name="Grimwood J."/>
            <person name="Gutierrez G."/>
            <person name="Heitman J."/>
            <person name="Henrissat B."/>
            <person name="Iturriaga E.A."/>
            <person name="Lang B.F."/>
            <person name="Lavin J.L."/>
            <person name="Lee S."/>
            <person name="Li W."/>
            <person name="Lindquist E."/>
            <person name="Lopez-Garcia S."/>
            <person name="Luque E.M."/>
            <person name="Marcos A.T."/>
            <person name="Martin J."/>
            <person name="McCluskey K."/>
            <person name="Medina H.R."/>
            <person name="Miralles-Duran A."/>
            <person name="Miyazaki A."/>
            <person name="Munoz-Torres E."/>
            <person name="Oguiza J.A."/>
            <person name="Ohm R."/>
            <person name="Olmedo M."/>
            <person name="Orejas M."/>
            <person name="Ortiz-Castellanos L."/>
            <person name="Pisabarro A.G."/>
            <person name="Rodriguez-Romero J."/>
            <person name="Ruiz-Herrera J."/>
            <person name="Ruiz-Vazquez R."/>
            <person name="Sanz C."/>
            <person name="Schackwitz W."/>
            <person name="Schmutz J."/>
            <person name="Shahriari M."/>
            <person name="Shelest E."/>
            <person name="Silva-Franco F."/>
            <person name="Soanes D."/>
            <person name="Syed K."/>
            <person name="Tagua V.G."/>
            <person name="Talbot N.J."/>
            <person name="Thon M."/>
            <person name="De vries R.P."/>
            <person name="Wiebenga A."/>
            <person name="Yadav J.S."/>
            <person name="Braun E.L."/>
            <person name="Baker S."/>
            <person name="Garre V."/>
            <person name="Horwitz B."/>
            <person name="Torres-Martinez S."/>
            <person name="Idnurm A."/>
            <person name="Herrera-Estrella A."/>
            <person name="Gabaldon T."/>
            <person name="Grigoriev I.V."/>
        </authorList>
    </citation>
    <scope>NUCLEOTIDE SEQUENCE [LARGE SCALE GENOMIC DNA]</scope>
    <source>
        <strain evidence="10">NRRL 1555(-)</strain>
    </source>
</reference>
<gene>
    <name evidence="9" type="ORF">PHYBLDRAFT_182435</name>
</gene>
<dbReference type="GO" id="GO:0003697">
    <property type="term" value="F:single-stranded DNA binding"/>
    <property type="evidence" value="ECO:0007669"/>
    <property type="project" value="InterPro"/>
</dbReference>
<keyword evidence="6" id="KW-0804">Transcription</keyword>
<dbReference type="InParanoid" id="A0A163DDY7"/>
<dbReference type="EMBL" id="KV440988">
    <property type="protein sequence ID" value="OAD70600.1"/>
    <property type="molecule type" value="Genomic_DNA"/>
</dbReference>
<dbReference type="Proteomes" id="UP000077315">
    <property type="component" value="Unassembled WGS sequence"/>
</dbReference>
<keyword evidence="4" id="KW-0805">Transcription regulation</keyword>
<dbReference type="FunCoup" id="A0A163DDY7">
    <property type="interactions" value="199"/>
</dbReference>
<accession>A0A163DDY7</accession>
<evidence type="ECO:0000256" key="7">
    <source>
        <dbReference type="ARBA" id="ARBA00023274"/>
    </source>
</evidence>
<dbReference type="GO" id="GO:0005840">
    <property type="term" value="C:ribosome"/>
    <property type="evidence" value="ECO:0007669"/>
    <property type="project" value="UniProtKB-KW"/>
</dbReference>
<evidence type="ECO:0000313" key="9">
    <source>
        <dbReference type="EMBL" id="OAD70600.1"/>
    </source>
</evidence>
<comment type="similarity">
    <text evidence="2">Belongs to the mitochondrion-specific ribosomal protein mL67 family.</text>
</comment>
<dbReference type="GO" id="GO:1990904">
    <property type="term" value="C:ribonucleoprotein complex"/>
    <property type="evidence" value="ECO:0007669"/>
    <property type="project" value="UniProtKB-KW"/>
</dbReference>
<protein>
    <recommendedName>
        <fullName evidence="8">Large ribosomal subunit protein mL67</fullName>
    </recommendedName>
</protein>
<evidence type="ECO:0000256" key="4">
    <source>
        <dbReference type="ARBA" id="ARBA00023015"/>
    </source>
</evidence>
<keyword evidence="3" id="KW-0689">Ribosomal protein</keyword>
<dbReference type="GO" id="GO:0005739">
    <property type="term" value="C:mitochondrion"/>
    <property type="evidence" value="ECO:0007669"/>
    <property type="project" value="UniProtKB-SubCell"/>
</dbReference>
<name>A0A163DDY7_PHYB8</name>
<evidence type="ECO:0000256" key="6">
    <source>
        <dbReference type="ARBA" id="ARBA00023163"/>
    </source>
</evidence>
<dbReference type="GO" id="GO:0000150">
    <property type="term" value="F:DNA strand exchange activity"/>
    <property type="evidence" value="ECO:0007669"/>
    <property type="project" value="InterPro"/>
</dbReference>
<proteinExistence type="inferred from homology"/>
<keyword evidence="10" id="KW-1185">Reference proteome</keyword>
<dbReference type="GO" id="GO:0003735">
    <property type="term" value="F:structural constituent of ribosome"/>
    <property type="evidence" value="ECO:0007669"/>
    <property type="project" value="TreeGrafter"/>
</dbReference>
<keyword evidence="7" id="KW-0687">Ribonucleoprotein</keyword>
<dbReference type="InterPro" id="IPR024629">
    <property type="entry name" value="Ribosomal_mL67"/>
</dbReference>
<evidence type="ECO:0000313" key="10">
    <source>
        <dbReference type="Proteomes" id="UP000077315"/>
    </source>
</evidence>
<dbReference type="PANTHER" id="PTHR28184:SF1">
    <property type="entry name" value="LARGE RIBOSOMAL SUBUNIT PROTEIN ML67"/>
    <property type="match status" value="1"/>
</dbReference>
<dbReference type="RefSeq" id="XP_018288640.1">
    <property type="nucleotide sequence ID" value="XM_018438619.1"/>
</dbReference>
<evidence type="ECO:0000256" key="8">
    <source>
        <dbReference type="ARBA" id="ARBA00035185"/>
    </source>
</evidence>
<dbReference type="PANTHER" id="PTHR28184">
    <property type="entry name" value="MITOCHONDRIAL HOMOLOGOUS RECOMBINATION PROTEIN 1"/>
    <property type="match status" value="1"/>
</dbReference>
<comment type="subcellular location">
    <subcellularLocation>
        <location evidence="1">Mitochondrion</location>
    </subcellularLocation>
</comment>
<dbReference type="GeneID" id="28999525"/>
<evidence type="ECO:0000256" key="3">
    <source>
        <dbReference type="ARBA" id="ARBA00022980"/>
    </source>
</evidence>
<dbReference type="Pfam" id="PF12829">
    <property type="entry name" value="Mhr1"/>
    <property type="match status" value="1"/>
</dbReference>
<sequence>MSTHSIYLFRHIQSNQVLVSTRQILKNKVLEQLQHAGRPVRLRRDLWRPVVALTGFDSENSAQAVSDALLHRSKARQLEFATKQEHLARPKRLRQVDENDLLEKSVTSLREALEAVSPKYIKDGAKLTALWEQSRFIDLKGDAEWPAFLEHGELALKNNRFVSAESS</sequence>
<keyword evidence="5" id="KW-0496">Mitochondrion</keyword>
<evidence type="ECO:0000256" key="2">
    <source>
        <dbReference type="ARBA" id="ARBA00010741"/>
    </source>
</evidence>